<proteinExistence type="predicted"/>
<keyword evidence="4" id="KW-1185">Reference proteome</keyword>
<keyword evidence="2" id="KW-1133">Transmembrane helix</keyword>
<feature type="transmembrane region" description="Helical" evidence="2">
    <location>
        <begin position="735"/>
        <end position="753"/>
    </location>
</feature>
<evidence type="ECO:0000256" key="1">
    <source>
        <dbReference type="SAM" id="MobiDB-lite"/>
    </source>
</evidence>
<protein>
    <submittedName>
        <fullName evidence="3">Uncharacterized protein</fullName>
    </submittedName>
</protein>
<accession>A0ABP0RKD2</accession>
<keyword evidence="2" id="KW-0812">Transmembrane</keyword>
<dbReference type="EMBL" id="CAXAMN010026162">
    <property type="protein sequence ID" value="CAK9101055.1"/>
    <property type="molecule type" value="Genomic_DNA"/>
</dbReference>
<evidence type="ECO:0000313" key="4">
    <source>
        <dbReference type="Proteomes" id="UP001642484"/>
    </source>
</evidence>
<name>A0ABP0RKD2_9DINO</name>
<feature type="region of interest" description="Disordered" evidence="1">
    <location>
        <begin position="64"/>
        <end position="93"/>
    </location>
</feature>
<evidence type="ECO:0000256" key="2">
    <source>
        <dbReference type="SAM" id="Phobius"/>
    </source>
</evidence>
<feature type="transmembrane region" description="Helical" evidence="2">
    <location>
        <begin position="549"/>
        <end position="570"/>
    </location>
</feature>
<feature type="region of interest" description="Disordered" evidence="1">
    <location>
        <begin position="115"/>
        <end position="172"/>
    </location>
</feature>
<organism evidence="3 4">
    <name type="scientific">Durusdinium trenchii</name>
    <dbReference type="NCBI Taxonomy" id="1381693"/>
    <lineage>
        <taxon>Eukaryota</taxon>
        <taxon>Sar</taxon>
        <taxon>Alveolata</taxon>
        <taxon>Dinophyceae</taxon>
        <taxon>Suessiales</taxon>
        <taxon>Symbiodiniaceae</taxon>
        <taxon>Durusdinium</taxon>
    </lineage>
</organism>
<comment type="caution">
    <text evidence="3">The sequence shown here is derived from an EMBL/GenBank/DDBJ whole genome shotgun (WGS) entry which is preliminary data.</text>
</comment>
<feature type="region of interest" description="Disordered" evidence="1">
    <location>
        <begin position="273"/>
        <end position="333"/>
    </location>
</feature>
<feature type="transmembrane region" description="Helical" evidence="2">
    <location>
        <begin position="481"/>
        <end position="507"/>
    </location>
</feature>
<feature type="transmembrane region" description="Helical" evidence="2">
    <location>
        <begin position="519"/>
        <end position="543"/>
    </location>
</feature>
<reference evidence="3 4" key="1">
    <citation type="submission" date="2024-02" db="EMBL/GenBank/DDBJ databases">
        <authorList>
            <person name="Chen Y."/>
            <person name="Shah S."/>
            <person name="Dougan E. K."/>
            <person name="Thang M."/>
            <person name="Chan C."/>
        </authorList>
    </citation>
    <scope>NUCLEOTIDE SEQUENCE [LARGE SCALE GENOMIC DNA]</scope>
</reference>
<feature type="transmembrane region" description="Helical" evidence="2">
    <location>
        <begin position="591"/>
        <end position="619"/>
    </location>
</feature>
<sequence>MSSFCRPRSVAMAAFLSVLPKQQQNRTQPTQELDDLAQTHRISKAMPSEQGSDEYTLRVSHRPHFKSTEMPDGGTSQPHDPAAPTHNAQQAQGSLPGMIKTLSESDLLAVLPHVKGSASRGASPSSEKSEEEGPGHQMAIGQAQSSFPFISPPPSPLEGSNPSRPGSSPCAVRTLSESGLVDLMPQIYGMELAKAGLPSLPDPDGPSAIPGFVTLRIDEEKEDEENEENIDAETCQRTGEASLGITVLKATDLSQAADYRIVLQQVEEEHIVGDEDVQQDYGRLTPIPESKGGSTSIDDPADSKASHIEDSKRSSNGSKRTTSRTSRPSVAASRTAHINSFAISKTLQTQTGLTQFVEAVEPSMQVYLEAHCSNGPSKMDRQVILWKILGSFLFLLPALSFGILLLPLARVEAGFQENWVFNYFAHPFLNYVTARAETEIGILRPLAPADRVRVNWIITCFPLVGCLTCFLVHLIGSIVGIFPIPFVVSTSCLPSMWFAMFTASYFVPKDLMTSSMRGFIWFANIEVVLWGVQFIVLTAWLLIFPSLAVSLQLMSSFAVTGMLSGAGWVVNKIGEHYLGVPKYITDEAKVMILFIAFLFSAALLSSAKNGLVLCVMLILDAGKAVAVAMNMCKQLLTTFEQGDRQQVDLLAFDWKSWFCPCCQHCPHWRALPSLLRERWILAFRVQERLRQILADFRGKTIESLEQAEIVAADARLLNQLARYAKLFALVELCEIMVPLMYMLVIGTLHSDTFGYNRERFFLFDQLGDSYDDAMLSNILSFAIELTVFVAIQITFLRCIGFDLLYFAGVVLEENYSYWVLSLASCCCAWLTVLVKHGGHNLDTIRSWLAS</sequence>
<feature type="transmembrane region" description="Helical" evidence="2">
    <location>
        <begin position="815"/>
        <end position="834"/>
    </location>
</feature>
<feature type="transmembrane region" description="Helical" evidence="2">
    <location>
        <begin position="384"/>
        <end position="406"/>
    </location>
</feature>
<gene>
    <name evidence="3" type="ORF">CCMP2556_LOCUS47677</name>
</gene>
<keyword evidence="2" id="KW-0472">Membrane</keyword>
<dbReference type="Proteomes" id="UP001642484">
    <property type="component" value="Unassembled WGS sequence"/>
</dbReference>
<feature type="transmembrane region" description="Helical" evidence="2">
    <location>
        <begin position="454"/>
        <end position="475"/>
    </location>
</feature>
<feature type="transmembrane region" description="Helical" evidence="2">
    <location>
        <begin position="774"/>
        <end position="795"/>
    </location>
</feature>
<feature type="compositionally biased region" description="Basic and acidic residues" evidence="1">
    <location>
        <begin position="301"/>
        <end position="313"/>
    </location>
</feature>
<evidence type="ECO:0000313" key="3">
    <source>
        <dbReference type="EMBL" id="CAK9101055.1"/>
    </source>
</evidence>
<feature type="compositionally biased region" description="Low complexity" evidence="1">
    <location>
        <begin position="314"/>
        <end position="333"/>
    </location>
</feature>